<dbReference type="VEuPathDB" id="FungiDB:RhiirFUN_005115"/>
<accession>A0A916EC69</accession>
<dbReference type="InterPro" id="IPR020635">
    <property type="entry name" value="Tyr_kinase_cat_dom"/>
</dbReference>
<dbReference type="SMART" id="SM00219">
    <property type="entry name" value="TyrKc"/>
    <property type="match status" value="1"/>
</dbReference>
<evidence type="ECO:0000313" key="3">
    <source>
        <dbReference type="Proteomes" id="UP000684084"/>
    </source>
</evidence>
<dbReference type="OrthoDB" id="2406492at2759"/>
<dbReference type="EMBL" id="CAGKOT010000028">
    <property type="protein sequence ID" value="CAB5370993.1"/>
    <property type="molecule type" value="Genomic_DNA"/>
</dbReference>
<dbReference type="GO" id="GO:0005524">
    <property type="term" value="F:ATP binding"/>
    <property type="evidence" value="ECO:0007669"/>
    <property type="project" value="InterPro"/>
</dbReference>
<dbReference type="PANTHER" id="PTHR44329">
    <property type="entry name" value="SERINE/THREONINE-PROTEIN KINASE TNNI3K-RELATED"/>
    <property type="match status" value="1"/>
</dbReference>
<dbReference type="VEuPathDB" id="FungiDB:RhiirFUN_005120"/>
<gene>
    <name evidence="2" type="ORF">CHRIB12_LOCUS12913</name>
</gene>
<feature type="domain" description="Protein kinase" evidence="1">
    <location>
        <begin position="72"/>
        <end position="323"/>
    </location>
</feature>
<dbReference type="InterPro" id="IPR001245">
    <property type="entry name" value="Ser-Thr/Tyr_kinase_cat_dom"/>
</dbReference>
<comment type="caution">
    <text evidence="2">The sequence shown here is derived from an EMBL/GenBank/DDBJ whole genome shotgun (WGS) entry which is preliminary data.</text>
</comment>
<organism evidence="2 3">
    <name type="scientific">Rhizophagus irregularis</name>
    <dbReference type="NCBI Taxonomy" id="588596"/>
    <lineage>
        <taxon>Eukaryota</taxon>
        <taxon>Fungi</taxon>
        <taxon>Fungi incertae sedis</taxon>
        <taxon>Mucoromycota</taxon>
        <taxon>Glomeromycotina</taxon>
        <taxon>Glomeromycetes</taxon>
        <taxon>Glomerales</taxon>
        <taxon>Glomeraceae</taxon>
        <taxon>Rhizophagus</taxon>
    </lineage>
</organism>
<evidence type="ECO:0000313" key="2">
    <source>
        <dbReference type="EMBL" id="CAB5370993.1"/>
    </source>
</evidence>
<dbReference type="Proteomes" id="UP000684084">
    <property type="component" value="Unassembled WGS sequence"/>
</dbReference>
<dbReference type="GO" id="GO:0004713">
    <property type="term" value="F:protein tyrosine kinase activity"/>
    <property type="evidence" value="ECO:0007669"/>
    <property type="project" value="InterPro"/>
</dbReference>
<name>A0A916EC69_9GLOM</name>
<reference evidence="2" key="1">
    <citation type="submission" date="2020-05" db="EMBL/GenBank/DDBJ databases">
        <authorList>
            <person name="Rincon C."/>
            <person name="Sanders R I."/>
            <person name="Robbins C."/>
            <person name="Chaturvedi A."/>
        </authorList>
    </citation>
    <scope>NUCLEOTIDE SEQUENCE</scope>
    <source>
        <strain evidence="2">CHB12</strain>
    </source>
</reference>
<dbReference type="InterPro" id="IPR051681">
    <property type="entry name" value="Ser/Thr_Kinases-Pseudokinases"/>
</dbReference>
<dbReference type="InterPro" id="IPR000719">
    <property type="entry name" value="Prot_kinase_dom"/>
</dbReference>
<dbReference type="GO" id="GO:0004674">
    <property type="term" value="F:protein serine/threonine kinase activity"/>
    <property type="evidence" value="ECO:0007669"/>
    <property type="project" value="TreeGrafter"/>
</dbReference>
<proteinExistence type="predicted"/>
<evidence type="ECO:0000259" key="1">
    <source>
        <dbReference type="PROSITE" id="PS50011"/>
    </source>
</evidence>
<dbReference type="AlphaFoldDB" id="A0A916EC69"/>
<protein>
    <recommendedName>
        <fullName evidence="1">Protein kinase domain-containing protein</fullName>
    </recommendedName>
</protein>
<dbReference type="PROSITE" id="PS50011">
    <property type="entry name" value="PROTEIN_KINASE_DOM"/>
    <property type="match status" value="1"/>
</dbReference>
<dbReference type="Pfam" id="PF07714">
    <property type="entry name" value="PK_Tyr_Ser-Thr"/>
    <property type="match status" value="1"/>
</dbReference>
<sequence>MENIEDNMENMKDDIENSCTSSRCPECGNKFYYYCKPCNFAHFNKIDKLIQNSQPNANYRYKLIKWIEYSNLKNIEFVAHGGFGSVYKAIWKGDPIEEEPYSNINKSKVYRNGNKKVAIKKFRNATSISSEFLNEVRNNLELNYGYCNLIYGVTRDPQNGEFAIVIEFQNDGNIRELVKKSHTLDICKGERPPIPEYTPEPYAALMKRCWDPIPTNRPSVYELGEKIAIWCDIIHELSHSRVAMKQEIEKEFSREREDRWKARLAELATKPFSLKKSQNMLTSKQLDYSKQLTQLLEAKDVEMETNDNTYHTRQFDMSLKLLL</sequence>